<accession>A0A916J6H7</accession>
<dbReference type="Pfam" id="PF13488">
    <property type="entry name" value="Gly-zipper_Omp"/>
    <property type="match status" value="1"/>
</dbReference>
<dbReference type="EMBL" id="CAJQUM010000001">
    <property type="protein sequence ID" value="CAG4884338.1"/>
    <property type="molecule type" value="Genomic_DNA"/>
</dbReference>
<sequence>MKTLASIGLIALLPLLAAPYTNLSKENIGTVTGALIGGATGAALTGIYPGVIGGAVVGAYFGNRIGGDFDFQPPTADR</sequence>
<organism evidence="2 3">
    <name type="scientific">Georgfuchsia toluolica</name>
    <dbReference type="NCBI Taxonomy" id="424218"/>
    <lineage>
        <taxon>Bacteria</taxon>
        <taxon>Pseudomonadati</taxon>
        <taxon>Pseudomonadota</taxon>
        <taxon>Betaproteobacteria</taxon>
        <taxon>Nitrosomonadales</taxon>
        <taxon>Sterolibacteriaceae</taxon>
        <taxon>Georgfuchsia</taxon>
    </lineage>
</organism>
<comment type="caution">
    <text evidence="2">The sequence shown here is derived from an EMBL/GenBank/DDBJ whole genome shotgun (WGS) entry which is preliminary data.</text>
</comment>
<name>A0A916J6H7_9PROT</name>
<dbReference type="InterPro" id="IPR039567">
    <property type="entry name" value="Gly-zipper"/>
</dbReference>
<evidence type="ECO:0000259" key="1">
    <source>
        <dbReference type="Pfam" id="PF13488"/>
    </source>
</evidence>
<reference evidence="2" key="1">
    <citation type="submission" date="2021-04" db="EMBL/GenBank/DDBJ databases">
        <authorList>
            <person name="Hornung B."/>
        </authorList>
    </citation>
    <scope>NUCLEOTIDE SEQUENCE</scope>
    <source>
        <strain evidence="2">G5G6</strain>
    </source>
</reference>
<feature type="domain" description="Glycine zipper" evidence="1">
    <location>
        <begin position="28"/>
        <end position="70"/>
    </location>
</feature>
<gene>
    <name evidence="2" type="ORF">GTOL_12221</name>
</gene>
<keyword evidence="3" id="KW-1185">Reference proteome</keyword>
<dbReference type="Proteomes" id="UP000742786">
    <property type="component" value="Unassembled WGS sequence"/>
</dbReference>
<protein>
    <submittedName>
        <fullName evidence="2">Osmotically inducible lipoprotein OsmB</fullName>
    </submittedName>
</protein>
<keyword evidence="2" id="KW-0449">Lipoprotein</keyword>
<evidence type="ECO:0000313" key="3">
    <source>
        <dbReference type="Proteomes" id="UP000742786"/>
    </source>
</evidence>
<evidence type="ECO:0000313" key="2">
    <source>
        <dbReference type="EMBL" id="CAG4884338.1"/>
    </source>
</evidence>
<dbReference type="AlphaFoldDB" id="A0A916J6H7"/>
<dbReference type="RefSeq" id="WP_220636197.1">
    <property type="nucleotide sequence ID" value="NZ_CAJQUM010000001.1"/>
</dbReference>
<proteinExistence type="predicted"/>